<reference evidence="6 7" key="1">
    <citation type="submission" date="2020-07" db="EMBL/GenBank/DDBJ databases">
        <title>Sequencing the genomes of 1000 actinobacteria strains.</title>
        <authorList>
            <person name="Klenk H.-P."/>
        </authorList>
    </citation>
    <scope>NUCLEOTIDE SEQUENCE [LARGE SCALE GENOMIC DNA]</scope>
    <source>
        <strain evidence="6 7">DSM 26341</strain>
    </source>
</reference>
<evidence type="ECO:0000313" key="6">
    <source>
        <dbReference type="EMBL" id="NYI65885.1"/>
    </source>
</evidence>
<keyword evidence="7" id="KW-1185">Reference proteome</keyword>
<evidence type="ECO:0000256" key="2">
    <source>
        <dbReference type="ARBA" id="ARBA00023015"/>
    </source>
</evidence>
<evidence type="ECO:0000256" key="3">
    <source>
        <dbReference type="ARBA" id="ARBA00023125"/>
    </source>
</evidence>
<dbReference type="InterPro" id="IPR037171">
    <property type="entry name" value="NagB/RpiA_transferase-like"/>
</dbReference>
<dbReference type="Proteomes" id="UP000539111">
    <property type="component" value="Unassembled WGS sequence"/>
</dbReference>
<evidence type="ECO:0000313" key="7">
    <source>
        <dbReference type="Proteomes" id="UP000539111"/>
    </source>
</evidence>
<evidence type="ECO:0000256" key="1">
    <source>
        <dbReference type="ARBA" id="ARBA00010466"/>
    </source>
</evidence>
<dbReference type="SUPFAM" id="SSF100950">
    <property type="entry name" value="NagB/RpiA/CoA transferase-like"/>
    <property type="match status" value="1"/>
</dbReference>
<proteinExistence type="inferred from homology"/>
<sequence>MSKQPARHDTAALTAQLDDSDLDALVAIATAYYRDGKSKVEIAADRGISRFQVARMLSDAARLGIVEIQIHDPRSYSSSLGDAVADALGLRRAVVVQPPSDPAHLIDRLGQASMELLASLATPHMTIGLSWSRTLDAAARYLPSLAPCTVVQLVGALQLRGSQHLLQVLARLDGTPGTHTWPLYTPLVVDESSTAIDLRRQPEIAETLAHADQLDLAMVAIGAWTQGESTVWAKVDENVRRAAGKAGAIAEISGRLLDRDGKPVHTDLDKRTIGVSVEQLVQTPEVIAVARGASRADAVRAAVRSGIVTSLVIDSALAEAILASES</sequence>
<dbReference type="GO" id="GO:0003677">
    <property type="term" value="F:DNA binding"/>
    <property type="evidence" value="ECO:0007669"/>
    <property type="project" value="UniProtKB-KW"/>
</dbReference>
<dbReference type="EMBL" id="JACBZP010000001">
    <property type="protein sequence ID" value="NYI65885.1"/>
    <property type="molecule type" value="Genomic_DNA"/>
</dbReference>
<dbReference type="InterPro" id="IPR051054">
    <property type="entry name" value="SorC_transcr_regulators"/>
</dbReference>
<keyword evidence="3 6" id="KW-0238">DNA-binding</keyword>
<evidence type="ECO:0000259" key="5">
    <source>
        <dbReference type="Pfam" id="PF04198"/>
    </source>
</evidence>
<dbReference type="PANTHER" id="PTHR34294">
    <property type="entry name" value="TRANSCRIPTIONAL REGULATOR-RELATED"/>
    <property type="match status" value="1"/>
</dbReference>
<dbReference type="InterPro" id="IPR007324">
    <property type="entry name" value="Sugar-bd_dom_put"/>
</dbReference>
<comment type="caution">
    <text evidence="6">The sequence shown here is derived from an EMBL/GenBank/DDBJ whole genome shotgun (WGS) entry which is preliminary data.</text>
</comment>
<gene>
    <name evidence="6" type="ORF">BJY26_000191</name>
</gene>
<dbReference type="Gene3D" id="1.10.10.10">
    <property type="entry name" value="Winged helix-like DNA-binding domain superfamily/Winged helix DNA-binding domain"/>
    <property type="match status" value="1"/>
</dbReference>
<dbReference type="Gene3D" id="3.40.50.1360">
    <property type="match status" value="1"/>
</dbReference>
<feature type="domain" description="Sugar-binding" evidence="5">
    <location>
        <begin position="77"/>
        <end position="323"/>
    </location>
</feature>
<organism evidence="6 7">
    <name type="scientific">Spelaeicoccus albus</name>
    <dbReference type="NCBI Taxonomy" id="1280376"/>
    <lineage>
        <taxon>Bacteria</taxon>
        <taxon>Bacillati</taxon>
        <taxon>Actinomycetota</taxon>
        <taxon>Actinomycetes</taxon>
        <taxon>Micrococcales</taxon>
        <taxon>Brevibacteriaceae</taxon>
        <taxon>Spelaeicoccus</taxon>
    </lineage>
</organism>
<keyword evidence="2" id="KW-0805">Transcription regulation</keyword>
<dbReference type="RefSeq" id="WP_179424892.1">
    <property type="nucleotide sequence ID" value="NZ_JACBZP010000001.1"/>
</dbReference>
<dbReference type="GO" id="GO:0030246">
    <property type="term" value="F:carbohydrate binding"/>
    <property type="evidence" value="ECO:0007669"/>
    <property type="project" value="InterPro"/>
</dbReference>
<protein>
    <submittedName>
        <fullName evidence="6">DNA-binding transcriptional regulator LsrR (DeoR family)</fullName>
    </submittedName>
</protein>
<evidence type="ECO:0000256" key="4">
    <source>
        <dbReference type="ARBA" id="ARBA00023163"/>
    </source>
</evidence>
<keyword evidence="4" id="KW-0804">Transcription</keyword>
<comment type="similarity">
    <text evidence="1">Belongs to the SorC transcriptional regulatory family.</text>
</comment>
<dbReference type="AlphaFoldDB" id="A0A7Z0A9K9"/>
<dbReference type="Pfam" id="PF04198">
    <property type="entry name" value="Sugar-bind"/>
    <property type="match status" value="1"/>
</dbReference>
<dbReference type="InterPro" id="IPR036388">
    <property type="entry name" value="WH-like_DNA-bd_sf"/>
</dbReference>
<name>A0A7Z0A9K9_9MICO</name>
<dbReference type="PANTHER" id="PTHR34294:SF1">
    <property type="entry name" value="TRANSCRIPTIONAL REGULATOR LSRR"/>
    <property type="match status" value="1"/>
</dbReference>
<accession>A0A7Z0A9K9</accession>